<dbReference type="PANTHER" id="PTHR45947:SF3">
    <property type="entry name" value="SULFOQUINOVOSYL TRANSFERASE SQD2"/>
    <property type="match status" value="1"/>
</dbReference>
<dbReference type="AlphaFoldDB" id="A0A1H9PFE5"/>
<protein>
    <submittedName>
        <fullName evidence="3">Glycosyltransferase involved in cell wall bisynthesis</fullName>
    </submittedName>
</protein>
<evidence type="ECO:0000259" key="1">
    <source>
        <dbReference type="Pfam" id="PF00534"/>
    </source>
</evidence>
<dbReference type="InterPro" id="IPR028098">
    <property type="entry name" value="Glyco_trans_4-like_N"/>
</dbReference>
<sequence length="361" mass="41896">MVRVLHVINGLGSGGAEKIIMDWYKNIDTNQVQFDFLIRSSECIYAEEIEKMGGHIYFTSPFPRRIIKNYFETRKIFKENKFDVVHVHANALLYMRGIIEAKKNNVPIRIMHSHSTRSRRKIYKLLHIINRHRLKKYANVFFACSTEAGKWMYGKQKFQVINNGIRKKEFEFSAKKRKESRGKINAKNNLVIGHVGRFMPVKNHFFLLEIFNKILEKKDNAKLVLVGEGGKLEYEVKNQVLKKGLADNVIFWGFANDVGYVEQAMDVFVFPSIYEGNPIALIEAQFEGLPCVASDSITKESQISENIQYCSLNKTAEEWADEIIELYEKCPNHSNKLSEEAYKYNIKDITNELTKVYIGEK</sequence>
<dbReference type="InterPro" id="IPR050194">
    <property type="entry name" value="Glycosyltransferase_grp1"/>
</dbReference>
<reference evidence="4" key="1">
    <citation type="submission" date="2016-10" db="EMBL/GenBank/DDBJ databases">
        <authorList>
            <person name="Varghese N."/>
            <person name="Submissions S."/>
        </authorList>
    </citation>
    <scope>NUCLEOTIDE SEQUENCE [LARGE SCALE GENOMIC DNA]</scope>
    <source>
        <strain evidence="4">S1b</strain>
    </source>
</reference>
<dbReference type="RefSeq" id="WP_022749317.1">
    <property type="nucleotide sequence ID" value="NZ_FOGW01000004.1"/>
</dbReference>
<gene>
    <name evidence="3" type="ORF">SAMN02910429_00240</name>
</gene>
<evidence type="ECO:0000313" key="3">
    <source>
        <dbReference type="EMBL" id="SER46931.1"/>
    </source>
</evidence>
<accession>A0A1H9PFE5</accession>
<keyword evidence="4" id="KW-1185">Reference proteome</keyword>
<dbReference type="Pfam" id="PF13439">
    <property type="entry name" value="Glyco_transf_4"/>
    <property type="match status" value="1"/>
</dbReference>
<dbReference type="EMBL" id="FOGW01000004">
    <property type="protein sequence ID" value="SER46931.1"/>
    <property type="molecule type" value="Genomic_DNA"/>
</dbReference>
<dbReference type="InterPro" id="IPR001296">
    <property type="entry name" value="Glyco_trans_1"/>
</dbReference>
<dbReference type="Proteomes" id="UP000182471">
    <property type="component" value="Unassembled WGS sequence"/>
</dbReference>
<feature type="domain" description="Glycosyl transferase family 1" evidence="1">
    <location>
        <begin position="177"/>
        <end position="343"/>
    </location>
</feature>
<proteinExistence type="predicted"/>
<dbReference type="PANTHER" id="PTHR45947">
    <property type="entry name" value="SULFOQUINOVOSYL TRANSFERASE SQD2"/>
    <property type="match status" value="1"/>
</dbReference>
<dbReference type="GO" id="GO:0016757">
    <property type="term" value="F:glycosyltransferase activity"/>
    <property type="evidence" value="ECO:0007669"/>
    <property type="project" value="InterPro"/>
</dbReference>
<evidence type="ECO:0000259" key="2">
    <source>
        <dbReference type="Pfam" id="PF13439"/>
    </source>
</evidence>
<evidence type="ECO:0000313" key="4">
    <source>
        <dbReference type="Proteomes" id="UP000182471"/>
    </source>
</evidence>
<dbReference type="Pfam" id="PF00534">
    <property type="entry name" value="Glycos_transf_1"/>
    <property type="match status" value="1"/>
</dbReference>
<dbReference type="Gene3D" id="3.40.50.2000">
    <property type="entry name" value="Glycogen Phosphorylase B"/>
    <property type="match status" value="2"/>
</dbReference>
<feature type="domain" description="Glycosyltransferase subfamily 4-like N-terminal" evidence="2">
    <location>
        <begin position="14"/>
        <end position="165"/>
    </location>
</feature>
<keyword evidence="3" id="KW-0808">Transferase</keyword>
<organism evidence="3 4">
    <name type="scientific">Lachnobacterium bovis</name>
    <dbReference type="NCBI Taxonomy" id="140626"/>
    <lineage>
        <taxon>Bacteria</taxon>
        <taxon>Bacillati</taxon>
        <taxon>Bacillota</taxon>
        <taxon>Clostridia</taxon>
        <taxon>Lachnospirales</taxon>
        <taxon>Lachnospiraceae</taxon>
        <taxon>Lachnobacterium</taxon>
    </lineage>
</organism>
<name>A0A1H9PFE5_9FIRM</name>
<dbReference type="SUPFAM" id="SSF53756">
    <property type="entry name" value="UDP-Glycosyltransferase/glycogen phosphorylase"/>
    <property type="match status" value="1"/>
</dbReference>
<dbReference type="CDD" id="cd03812">
    <property type="entry name" value="GT4_CapH-like"/>
    <property type="match status" value="1"/>
</dbReference>